<dbReference type="RefSeq" id="WP_081069819.1">
    <property type="nucleotide sequence ID" value="NZ_CABVPM010000010.1"/>
</dbReference>
<evidence type="ECO:0008006" key="3">
    <source>
        <dbReference type="Google" id="ProtNLM"/>
    </source>
</evidence>
<dbReference type="InterPro" id="IPR028964">
    <property type="entry name" value="Imm8"/>
</dbReference>
<comment type="caution">
    <text evidence="1">The sequence shown here is derived from an EMBL/GenBank/DDBJ whole genome shotgun (WGS) entry which is preliminary data.</text>
</comment>
<dbReference type="EMBL" id="VZOK01000023">
    <property type="protein sequence ID" value="KAB0637004.1"/>
    <property type="molecule type" value="Genomic_DNA"/>
</dbReference>
<proteinExistence type="predicted"/>
<protein>
    <recommendedName>
        <fullName evidence="3">Immunity protein 8</fullName>
    </recommendedName>
</protein>
<evidence type="ECO:0000313" key="1">
    <source>
        <dbReference type="EMBL" id="KAB0637004.1"/>
    </source>
</evidence>
<evidence type="ECO:0000313" key="2">
    <source>
        <dbReference type="Proteomes" id="UP000473470"/>
    </source>
</evidence>
<reference evidence="1 2" key="1">
    <citation type="submission" date="2019-09" db="EMBL/GenBank/DDBJ databases">
        <title>Draft genome sequences of 48 bacterial type strains from the CCUG.</title>
        <authorList>
            <person name="Tunovic T."/>
            <person name="Pineiro-Iglesias B."/>
            <person name="Unosson C."/>
            <person name="Inganas E."/>
            <person name="Ohlen M."/>
            <person name="Cardew S."/>
            <person name="Jensie-Markopoulos S."/>
            <person name="Salva-Serra F."/>
            <person name="Jaen-Luchoro D."/>
            <person name="Karlsson R."/>
            <person name="Svensson-Stadler L."/>
            <person name="Chun J."/>
            <person name="Moore E."/>
        </authorList>
    </citation>
    <scope>NUCLEOTIDE SEQUENCE [LARGE SCALE GENOMIC DNA]</scope>
    <source>
        <strain evidence="1 2">CCUG 65686</strain>
    </source>
</reference>
<organism evidence="1 2">
    <name type="scientific">Burkholderia stagnalis</name>
    <dbReference type="NCBI Taxonomy" id="1503054"/>
    <lineage>
        <taxon>Bacteria</taxon>
        <taxon>Pseudomonadati</taxon>
        <taxon>Pseudomonadota</taxon>
        <taxon>Betaproteobacteria</taxon>
        <taxon>Burkholderiales</taxon>
        <taxon>Burkholderiaceae</taxon>
        <taxon>Burkholderia</taxon>
        <taxon>Burkholderia cepacia complex</taxon>
    </lineage>
</organism>
<accession>A0A6L3MWI2</accession>
<dbReference type="Proteomes" id="UP000473470">
    <property type="component" value="Unassembled WGS sequence"/>
</dbReference>
<gene>
    <name evidence="1" type="ORF">F7R25_17070</name>
</gene>
<dbReference type="AlphaFoldDB" id="A0A6L3MWI2"/>
<sequence length="116" mass="13354">MKAKVKSVDLGTDIGVFEYVPECQDCFCLWMTFTVGRMDSDGGDCFRLRVCTPEWLKNNIGHISWGRHMLVVNNGYRSHEIIEYVGELVSSLDEKDWLALAGKLAHVMEWEFEDYA</sequence>
<dbReference type="Pfam" id="PF15586">
    <property type="entry name" value="Imm8"/>
    <property type="match status" value="1"/>
</dbReference>
<name>A0A6L3MWI2_9BURK</name>